<dbReference type="PANTHER" id="PTHR30531:SF12">
    <property type="entry name" value="FLAGELLAR BIOSYNTHETIC PROTEIN FLHB"/>
    <property type="match status" value="1"/>
</dbReference>
<dbReference type="AlphaFoldDB" id="A0A5A8F8U4"/>
<keyword evidence="2" id="KW-0969">Cilium</keyword>
<dbReference type="RefSeq" id="WP_149265809.1">
    <property type="nucleotide sequence ID" value="NZ_VFJB01000003.1"/>
</dbReference>
<gene>
    <name evidence="2" type="ORF">FHQ18_03625</name>
</gene>
<evidence type="ECO:0000256" key="1">
    <source>
        <dbReference type="ARBA" id="ARBA00010690"/>
    </source>
</evidence>
<dbReference type="Proteomes" id="UP000322876">
    <property type="component" value="Unassembled WGS sequence"/>
</dbReference>
<dbReference type="OrthoDB" id="5244399at2"/>
<name>A0A5A8F8U4_9BACT</name>
<comment type="similarity">
    <text evidence="1">Belongs to the type III secretion exporter family.</text>
</comment>
<dbReference type="SUPFAM" id="SSF160544">
    <property type="entry name" value="EscU C-terminal domain-like"/>
    <property type="match status" value="1"/>
</dbReference>
<evidence type="ECO:0000313" key="2">
    <source>
        <dbReference type="EMBL" id="KAA0259052.1"/>
    </source>
</evidence>
<protein>
    <submittedName>
        <fullName evidence="2">Flagellar biosynthesis protein FlhB</fullName>
    </submittedName>
</protein>
<dbReference type="PANTHER" id="PTHR30531">
    <property type="entry name" value="FLAGELLAR BIOSYNTHETIC PROTEIN FLHB"/>
    <property type="match status" value="1"/>
</dbReference>
<dbReference type="EMBL" id="VFJB01000003">
    <property type="protein sequence ID" value="KAA0259052.1"/>
    <property type="molecule type" value="Genomic_DNA"/>
</dbReference>
<organism evidence="2 3">
    <name type="scientific">Deferribacter autotrophicus</name>
    <dbReference type="NCBI Taxonomy" id="500465"/>
    <lineage>
        <taxon>Bacteria</taxon>
        <taxon>Pseudomonadati</taxon>
        <taxon>Deferribacterota</taxon>
        <taxon>Deferribacteres</taxon>
        <taxon>Deferribacterales</taxon>
        <taxon>Deferribacteraceae</taxon>
        <taxon>Deferribacter</taxon>
    </lineage>
</organism>
<keyword evidence="3" id="KW-1185">Reference proteome</keyword>
<dbReference type="GO" id="GO:0005886">
    <property type="term" value="C:plasma membrane"/>
    <property type="evidence" value="ECO:0007669"/>
    <property type="project" value="TreeGrafter"/>
</dbReference>
<sequence>MKRFKKAAALKYKPNSDKAPKLVAKGQGVIAEKIIEKAKEHGVFIQKDADLVEALTTLDLYEEIPETLYKAVAEILAELYKINKNLT</sequence>
<dbReference type="InterPro" id="IPR006135">
    <property type="entry name" value="T3SS_substrate_exporter"/>
</dbReference>
<dbReference type="Gene3D" id="3.40.1690.10">
    <property type="entry name" value="secretion proteins EscU"/>
    <property type="match status" value="1"/>
</dbReference>
<dbReference type="Pfam" id="PF01312">
    <property type="entry name" value="Bac_export_2"/>
    <property type="match status" value="1"/>
</dbReference>
<accession>A0A5A8F8U4</accession>
<proteinExistence type="inferred from homology"/>
<evidence type="ECO:0000313" key="3">
    <source>
        <dbReference type="Proteomes" id="UP000322876"/>
    </source>
</evidence>
<dbReference type="GO" id="GO:0009306">
    <property type="term" value="P:protein secretion"/>
    <property type="evidence" value="ECO:0007669"/>
    <property type="project" value="InterPro"/>
</dbReference>
<keyword evidence="2" id="KW-0966">Cell projection</keyword>
<comment type="caution">
    <text evidence="2">The sequence shown here is derived from an EMBL/GenBank/DDBJ whole genome shotgun (WGS) entry which is preliminary data.</text>
</comment>
<reference evidence="2 3" key="1">
    <citation type="submission" date="2019-06" db="EMBL/GenBank/DDBJ databases">
        <title>Genomic insights into carbon and energy metabolism of Deferribacter autotrophicus revealed new metabolic traits in the phylum Deferribacteres.</title>
        <authorList>
            <person name="Slobodkin A.I."/>
            <person name="Slobodkina G.B."/>
            <person name="Allioux M."/>
            <person name="Alain K."/>
            <person name="Jebbar M."/>
            <person name="Shadrin V."/>
            <person name="Kublanov I.V."/>
            <person name="Toshchakov S.V."/>
            <person name="Bonch-Osmolovskaya E.A."/>
        </authorList>
    </citation>
    <scope>NUCLEOTIDE SEQUENCE [LARGE SCALE GENOMIC DNA]</scope>
    <source>
        <strain evidence="2 3">SL50</strain>
    </source>
</reference>
<keyword evidence="2" id="KW-0282">Flagellum</keyword>
<dbReference type="InterPro" id="IPR029025">
    <property type="entry name" value="T3SS_substrate_exporter_C"/>
</dbReference>